<proteinExistence type="predicted"/>
<name>A0A2V2ZP90_9BACI</name>
<gene>
    <name evidence="1" type="ORF">DFO73_113160</name>
</gene>
<sequence length="65" mass="7002">MGAALMLLLLDFSPDIASIGVWEVVISVLYKDLASFVRGSLHFNAAVSSLPLSLHSIITVICTER</sequence>
<dbReference type="AlphaFoldDB" id="A0A2V2ZP90"/>
<evidence type="ECO:0000313" key="2">
    <source>
        <dbReference type="Proteomes" id="UP000247150"/>
    </source>
</evidence>
<comment type="caution">
    <text evidence="1">The sequence shown here is derived from an EMBL/GenBank/DDBJ whole genome shotgun (WGS) entry which is preliminary data.</text>
</comment>
<accession>A0A2V2ZP90</accession>
<dbReference type="EMBL" id="QGTW01000013">
    <property type="protein sequence ID" value="PWW25559.1"/>
    <property type="molecule type" value="Genomic_DNA"/>
</dbReference>
<evidence type="ECO:0000313" key="1">
    <source>
        <dbReference type="EMBL" id="PWW25559.1"/>
    </source>
</evidence>
<protein>
    <submittedName>
        <fullName evidence="1">Uncharacterized protein</fullName>
    </submittedName>
</protein>
<dbReference type="Proteomes" id="UP000247150">
    <property type="component" value="Unassembled WGS sequence"/>
</dbReference>
<reference evidence="1 2" key="1">
    <citation type="submission" date="2018-05" db="EMBL/GenBank/DDBJ databases">
        <title>Freshwater and sediment microbial communities from various areas in North America, analyzing microbe dynamics in response to fracking.</title>
        <authorList>
            <person name="Lamendella R."/>
        </authorList>
    </citation>
    <scope>NUCLEOTIDE SEQUENCE [LARGE SCALE GENOMIC DNA]</scope>
    <source>
        <strain evidence="1 2">15_TX</strain>
    </source>
</reference>
<organism evidence="1 2">
    <name type="scientific">Cytobacillus oceanisediminis</name>
    <dbReference type="NCBI Taxonomy" id="665099"/>
    <lineage>
        <taxon>Bacteria</taxon>
        <taxon>Bacillati</taxon>
        <taxon>Bacillota</taxon>
        <taxon>Bacilli</taxon>
        <taxon>Bacillales</taxon>
        <taxon>Bacillaceae</taxon>
        <taxon>Cytobacillus</taxon>
    </lineage>
</organism>